<evidence type="ECO:0000313" key="2">
    <source>
        <dbReference type="Proteomes" id="UP001315278"/>
    </source>
</evidence>
<evidence type="ECO:0000313" key="1">
    <source>
        <dbReference type="EMBL" id="MBR0800849.1"/>
    </source>
</evidence>
<dbReference type="RefSeq" id="WP_212495091.1">
    <property type="nucleotide sequence ID" value="NZ_JAFCJH010000064.1"/>
</dbReference>
<accession>A0ABS5FVL7</accession>
<reference evidence="2" key="1">
    <citation type="journal article" date="2021" name="ISME J.">
        <title>Evolutionary origin and ecological implication of a unique nif island in free-living Bradyrhizobium lineages.</title>
        <authorList>
            <person name="Tao J."/>
        </authorList>
    </citation>
    <scope>NUCLEOTIDE SEQUENCE [LARGE SCALE GENOMIC DNA]</scope>
    <source>
        <strain evidence="2">SZCCT0434</strain>
    </source>
</reference>
<name>A0ABS5FVL7_9BRAD</name>
<keyword evidence="2" id="KW-1185">Reference proteome</keyword>
<protein>
    <submittedName>
        <fullName evidence="1">Uncharacterized protein</fullName>
    </submittedName>
</protein>
<dbReference type="EMBL" id="JAFCJH010000064">
    <property type="protein sequence ID" value="MBR0800849.1"/>
    <property type="molecule type" value="Genomic_DNA"/>
</dbReference>
<proteinExistence type="predicted"/>
<organism evidence="1 2">
    <name type="scientific">Bradyrhizobium jicamae</name>
    <dbReference type="NCBI Taxonomy" id="280332"/>
    <lineage>
        <taxon>Bacteria</taxon>
        <taxon>Pseudomonadati</taxon>
        <taxon>Pseudomonadota</taxon>
        <taxon>Alphaproteobacteria</taxon>
        <taxon>Hyphomicrobiales</taxon>
        <taxon>Nitrobacteraceae</taxon>
        <taxon>Bradyrhizobium</taxon>
    </lineage>
</organism>
<sequence length="122" mass="14080">MEHAPLAHQIPYMIARYLGYRSQSIVAVEWANYQPDPRFGMCFRMNHRKNDEEGHWLPAAPALQAFLASLTVRTAKGPVAVRRNGKPWESEKQFQKRSSNFLTACFGNFRTPISVIRGQRFQ</sequence>
<comment type="caution">
    <text evidence="1">The sequence shown here is derived from an EMBL/GenBank/DDBJ whole genome shotgun (WGS) entry which is preliminary data.</text>
</comment>
<gene>
    <name evidence="1" type="ORF">JQ615_36355</name>
</gene>
<dbReference type="Proteomes" id="UP001315278">
    <property type="component" value="Unassembled WGS sequence"/>
</dbReference>